<dbReference type="PIRSF" id="PIRSF033239">
    <property type="entry name" value="ExoD"/>
    <property type="match status" value="1"/>
</dbReference>
<evidence type="ECO:0000256" key="1">
    <source>
        <dbReference type="SAM" id="Phobius"/>
    </source>
</evidence>
<keyword evidence="1" id="KW-1133">Transmembrane helix</keyword>
<comment type="caution">
    <text evidence="2">The sequence shown here is derived from an EMBL/GenBank/DDBJ whole genome shotgun (WGS) entry which is preliminary data.</text>
</comment>
<protein>
    <submittedName>
        <fullName evidence="2">Exopolysaccharide synthesis, ExoD</fullName>
    </submittedName>
</protein>
<keyword evidence="1" id="KW-0812">Transmembrane</keyword>
<proteinExistence type="predicted"/>
<dbReference type="Proteomes" id="UP000316095">
    <property type="component" value="Unassembled WGS sequence"/>
</dbReference>
<gene>
    <name evidence="2" type="ORF">Pan54_21030</name>
</gene>
<evidence type="ECO:0000313" key="3">
    <source>
        <dbReference type="Proteomes" id="UP000316095"/>
    </source>
</evidence>
<dbReference type="AlphaFoldDB" id="A0A5C5XE94"/>
<feature type="transmembrane region" description="Helical" evidence="1">
    <location>
        <begin position="126"/>
        <end position="151"/>
    </location>
</feature>
<accession>A0A5C5XE94</accession>
<reference evidence="2 3" key="1">
    <citation type="submission" date="2019-02" db="EMBL/GenBank/DDBJ databases">
        <title>Deep-cultivation of Planctomycetes and their phenomic and genomic characterization uncovers novel biology.</title>
        <authorList>
            <person name="Wiegand S."/>
            <person name="Jogler M."/>
            <person name="Boedeker C."/>
            <person name="Pinto D."/>
            <person name="Vollmers J."/>
            <person name="Rivas-Marin E."/>
            <person name="Kohn T."/>
            <person name="Peeters S.H."/>
            <person name="Heuer A."/>
            <person name="Rast P."/>
            <person name="Oberbeckmann S."/>
            <person name="Bunk B."/>
            <person name="Jeske O."/>
            <person name="Meyerdierks A."/>
            <person name="Storesund J.E."/>
            <person name="Kallscheuer N."/>
            <person name="Luecker S."/>
            <person name="Lage O.M."/>
            <person name="Pohl T."/>
            <person name="Merkel B.J."/>
            <person name="Hornburger P."/>
            <person name="Mueller R.-W."/>
            <person name="Bruemmer F."/>
            <person name="Labrenz M."/>
            <person name="Spormann A.M."/>
            <person name="Op Den Camp H."/>
            <person name="Overmann J."/>
            <person name="Amann R."/>
            <person name="Jetten M.S.M."/>
            <person name="Mascher T."/>
            <person name="Medema M.H."/>
            <person name="Devos D.P."/>
            <person name="Kaster A.-K."/>
            <person name="Ovreas L."/>
            <person name="Rohde M."/>
            <person name="Galperin M.Y."/>
            <person name="Jogler C."/>
        </authorList>
    </citation>
    <scope>NUCLEOTIDE SEQUENCE [LARGE SCALE GENOMIC DNA]</scope>
    <source>
        <strain evidence="2 3">Pan54</strain>
    </source>
</reference>
<feature type="transmembrane region" description="Helical" evidence="1">
    <location>
        <begin position="171"/>
        <end position="191"/>
    </location>
</feature>
<name>A0A5C5XE94_9PLAN</name>
<organism evidence="2 3">
    <name type="scientific">Rubinisphaera italica</name>
    <dbReference type="NCBI Taxonomy" id="2527969"/>
    <lineage>
        <taxon>Bacteria</taxon>
        <taxon>Pseudomonadati</taxon>
        <taxon>Planctomycetota</taxon>
        <taxon>Planctomycetia</taxon>
        <taxon>Planctomycetales</taxon>
        <taxon>Planctomycetaceae</taxon>
        <taxon>Rubinisphaera</taxon>
    </lineage>
</organism>
<keyword evidence="3" id="KW-1185">Reference proteome</keyword>
<feature type="transmembrane region" description="Helical" evidence="1">
    <location>
        <begin position="45"/>
        <end position="75"/>
    </location>
</feature>
<evidence type="ECO:0000313" key="2">
    <source>
        <dbReference type="EMBL" id="TWT61367.1"/>
    </source>
</evidence>
<dbReference type="Pfam" id="PF06055">
    <property type="entry name" value="ExoD"/>
    <property type="match status" value="1"/>
</dbReference>
<keyword evidence="1" id="KW-0472">Membrane</keyword>
<sequence length="193" mass="21342">MSSLNTLTDLLDDVEEGTSGDRITVGELLDTIDSRSYGPILLLPAFIALSPIGAIPGMSIVTGTIIIMFAAQLLFGMRHPWLPKFIENIEFSREKMDKTSDVMRPWAKWVDSALYKRLTFLTQRPFDSIVAGICILLALLFYPLALLPWAVAIPSGAIVLFSLGLTSRDGLFVLVGFLLTLTSFALLVIYWPF</sequence>
<dbReference type="InterPro" id="IPR010331">
    <property type="entry name" value="ExoD"/>
</dbReference>
<dbReference type="PANTHER" id="PTHR41795:SF1">
    <property type="entry name" value="EXOPOLYSACCHARIDE SYNTHESIS PROTEIN"/>
    <property type="match status" value="1"/>
</dbReference>
<dbReference type="RefSeq" id="WP_165441698.1">
    <property type="nucleotide sequence ID" value="NZ_SJPG01000001.1"/>
</dbReference>
<dbReference type="PANTHER" id="PTHR41795">
    <property type="entry name" value="EXOPOLYSACCHARIDE SYNTHESIS PROTEIN"/>
    <property type="match status" value="1"/>
</dbReference>
<dbReference type="EMBL" id="SJPG01000001">
    <property type="protein sequence ID" value="TWT61367.1"/>
    <property type="molecule type" value="Genomic_DNA"/>
</dbReference>